<evidence type="ECO:0000256" key="1">
    <source>
        <dbReference type="SAM" id="MobiDB-lite"/>
    </source>
</evidence>
<keyword evidence="2" id="KW-1185">Reference proteome</keyword>
<proteinExistence type="predicted"/>
<dbReference type="KEGG" id="tpal:117647067"/>
<dbReference type="PANTHER" id="PTHR14787">
    <property type="entry name" value="C10ORF188 FAMILY MEMBER"/>
    <property type="match status" value="1"/>
</dbReference>
<sequence>MAEEMPTVRVESSWDGGVQKSLQDAVALTHLSSHKRNEDGSLTDMVQPDTCILLTRPCEENGNQETTSQSCSISLRLDPSSPFAIASLVIVCEARMVEIYGAHNEYLMTASAELIDEVGDMAVYCAQVDLTQLTQECTLKFARLKKPSEMWLYGIKVIWSRYNSSSLTSQTVGVNFDSVEQRLRQSQTQLSGRAERCKQFLKMYSSLNEEKKSLQGFPDPMSLLSLIPAMTRQCGSQKNYFALRVESPSDVPSTSALSSDKEAKDSSGSICSGCSDKIESMLEKKLSSMENRIMGALDVKLAAMQEHQDRQIQSLFNLLERTVSGGVKFKPKIYSETADQHFPDRESAMEHSIKKILDEKVNLLNKEAVFRRNTCEGNTDNILRNAFMALKLNEMYTGASHSDMDSTSATTVVQKGS</sequence>
<protein>
    <submittedName>
        <fullName evidence="3">Uncharacterized protein LOC117647067</fullName>
    </submittedName>
</protein>
<dbReference type="Pfam" id="PF14958">
    <property type="entry name" value="PAAT-like"/>
    <property type="match status" value="1"/>
</dbReference>
<organism evidence="3">
    <name type="scientific">Thrips palmi</name>
    <name type="common">Melon thrips</name>
    <dbReference type="NCBI Taxonomy" id="161013"/>
    <lineage>
        <taxon>Eukaryota</taxon>
        <taxon>Metazoa</taxon>
        <taxon>Ecdysozoa</taxon>
        <taxon>Arthropoda</taxon>
        <taxon>Hexapoda</taxon>
        <taxon>Insecta</taxon>
        <taxon>Pterygota</taxon>
        <taxon>Neoptera</taxon>
        <taxon>Paraneoptera</taxon>
        <taxon>Thysanoptera</taxon>
        <taxon>Terebrantia</taxon>
        <taxon>Thripoidea</taxon>
        <taxon>Thripidae</taxon>
        <taxon>Thrips</taxon>
    </lineage>
</organism>
<reference evidence="3" key="1">
    <citation type="submission" date="2025-08" db="UniProtKB">
        <authorList>
            <consortium name="RefSeq"/>
        </authorList>
    </citation>
    <scope>IDENTIFICATION</scope>
    <source>
        <tissue evidence="3">Total insect</tissue>
    </source>
</reference>
<gene>
    <name evidence="3" type="primary">LOC117647067</name>
</gene>
<dbReference type="GeneID" id="117647067"/>
<feature type="region of interest" description="Disordered" evidence="1">
    <location>
        <begin position="249"/>
        <end position="268"/>
    </location>
</feature>
<evidence type="ECO:0000313" key="2">
    <source>
        <dbReference type="Proteomes" id="UP000515158"/>
    </source>
</evidence>
<accession>A0A6P8ZPP3</accession>
<dbReference type="Proteomes" id="UP000515158">
    <property type="component" value="Unplaced"/>
</dbReference>
<evidence type="ECO:0000313" key="3">
    <source>
        <dbReference type="RefSeq" id="XP_034244454.1"/>
    </source>
</evidence>
<dbReference type="PANTHER" id="PTHR14787:SF1">
    <property type="entry name" value="ATPASE PAAT"/>
    <property type="match status" value="1"/>
</dbReference>
<dbReference type="RefSeq" id="XP_034244454.1">
    <property type="nucleotide sequence ID" value="XM_034388563.1"/>
</dbReference>
<dbReference type="AlphaFoldDB" id="A0A6P8ZPP3"/>
<dbReference type="OrthoDB" id="7880149at2759"/>
<dbReference type="InParanoid" id="A0A6P8ZPP3"/>
<dbReference type="InterPro" id="IPR028043">
    <property type="entry name" value="PAAT-like"/>
</dbReference>
<name>A0A6P8ZPP3_THRPL</name>